<dbReference type="InterPro" id="IPR005331">
    <property type="entry name" value="Sulfotransferase"/>
</dbReference>
<dbReference type="Gene3D" id="3.40.50.300">
    <property type="entry name" value="P-loop containing nucleotide triphosphate hydrolases"/>
    <property type="match status" value="1"/>
</dbReference>
<evidence type="ECO:0000313" key="1">
    <source>
        <dbReference type="EMBL" id="XCC96090.1"/>
    </source>
</evidence>
<dbReference type="AlphaFoldDB" id="A0AAU8ANK7"/>
<dbReference type="Pfam" id="PF03567">
    <property type="entry name" value="Sulfotransfer_2"/>
    <property type="match status" value="1"/>
</dbReference>
<name>A0AAU8ANK7_9RHOB</name>
<dbReference type="EMBL" id="CP123385">
    <property type="protein sequence ID" value="XCC96090.1"/>
    <property type="molecule type" value="Genomic_DNA"/>
</dbReference>
<dbReference type="RefSeq" id="WP_353474957.1">
    <property type="nucleotide sequence ID" value="NZ_CP123385.1"/>
</dbReference>
<dbReference type="GO" id="GO:0016020">
    <property type="term" value="C:membrane"/>
    <property type="evidence" value="ECO:0007669"/>
    <property type="project" value="InterPro"/>
</dbReference>
<proteinExistence type="predicted"/>
<gene>
    <name evidence="1" type="ORF">PVT71_15430</name>
</gene>
<organism evidence="1">
    <name type="scientific">Alloyangia sp. H15</name>
    <dbReference type="NCBI Taxonomy" id="3029062"/>
    <lineage>
        <taxon>Bacteria</taxon>
        <taxon>Pseudomonadati</taxon>
        <taxon>Pseudomonadota</taxon>
        <taxon>Alphaproteobacteria</taxon>
        <taxon>Rhodobacterales</taxon>
        <taxon>Roseobacteraceae</taxon>
        <taxon>Alloyangia</taxon>
    </lineage>
</organism>
<reference evidence="1" key="1">
    <citation type="submission" date="2023-02" db="EMBL/GenBank/DDBJ databases">
        <title>Description and genomic characterization of Salipiger bruguierae sp. nov., isolated from the sediment of mangrove plant Bruguiera sexangula.</title>
        <authorList>
            <person name="Long M."/>
        </authorList>
    </citation>
    <scope>NUCLEOTIDE SEQUENCE</scope>
    <source>
        <strain evidence="1">H15</strain>
    </source>
</reference>
<dbReference type="SUPFAM" id="SSF52540">
    <property type="entry name" value="P-loop containing nucleoside triphosphate hydrolases"/>
    <property type="match status" value="1"/>
</dbReference>
<dbReference type="GO" id="GO:0008146">
    <property type="term" value="F:sulfotransferase activity"/>
    <property type="evidence" value="ECO:0007669"/>
    <property type="project" value="InterPro"/>
</dbReference>
<sequence>MILSHKHRFIFLHCRKTAGSSICVSLARVLGPDDLQLSGLQESFEAGIATPARVLREAKDELKSGGGSLKDRLALEGLLGGARQNKAMIRLIKAHYEPRLGARPQHAHASELRACFPEEWERYAKFCVVRNPWDKTVSDYFWRTKGRSDPPSFERFVHALRDGDELGGMVLPEYHDNWPLYTIDDRIVADRVVRFETLAEDLKDTCAALDIPFDGWLPRAKGSYRPKSGKTGDTRSLYTPELQRIVGTLYEKEIEAFGYTF</sequence>
<protein>
    <submittedName>
        <fullName evidence="1">Sulfotransferase family 2 domain-containing protein</fullName>
    </submittedName>
</protein>
<accession>A0AAU8ANK7</accession>
<dbReference type="InterPro" id="IPR027417">
    <property type="entry name" value="P-loop_NTPase"/>
</dbReference>